<feature type="chain" id="PRO_5041701399" description="Heme-binding protein 2" evidence="2">
    <location>
        <begin position="17"/>
        <end position="207"/>
    </location>
</feature>
<dbReference type="SUPFAM" id="SSF55136">
    <property type="entry name" value="Probable bacterial effector-binding domain"/>
    <property type="match status" value="1"/>
</dbReference>
<dbReference type="PANTHER" id="PTHR11220:SF1">
    <property type="entry name" value="HEME-BINDING PROTEIN 2"/>
    <property type="match status" value="1"/>
</dbReference>
<name>A0AA89C719_PINIB</name>
<evidence type="ECO:0000256" key="1">
    <source>
        <dbReference type="ARBA" id="ARBA00009817"/>
    </source>
</evidence>
<sequence length="207" mass="23535">MYQQLVILSLFAFAYSASVGGGSAPAFCHGLDCPEYTVARTFSKGYELRNYKPSKWVATNLTAMEFTDDNRREMFYKLFYYISGNNSAHMKINMTAPVLREVFHGPGPTCESTFITHFMIPFGLQNDVKAPTDPSVYIRDMPAMSVYVRSFPGHPSAQDSMNELQKLADQINDPSQYEDMFYFFAGYDGPYVLSSKRHNEVWLVAKN</sequence>
<dbReference type="InterPro" id="IPR006917">
    <property type="entry name" value="SOUL_heme-bd"/>
</dbReference>
<evidence type="ECO:0008006" key="5">
    <source>
        <dbReference type="Google" id="ProtNLM"/>
    </source>
</evidence>
<dbReference type="Proteomes" id="UP001186944">
    <property type="component" value="Unassembled WGS sequence"/>
</dbReference>
<accession>A0AA89C719</accession>
<dbReference type="EMBL" id="VSWD01000007">
    <property type="protein sequence ID" value="KAK3097500.1"/>
    <property type="molecule type" value="Genomic_DNA"/>
</dbReference>
<dbReference type="AlphaFoldDB" id="A0AA89C719"/>
<dbReference type="Pfam" id="PF04832">
    <property type="entry name" value="SOUL"/>
    <property type="match status" value="1"/>
</dbReference>
<evidence type="ECO:0000256" key="2">
    <source>
        <dbReference type="SAM" id="SignalP"/>
    </source>
</evidence>
<comment type="caution">
    <text evidence="3">The sequence shown here is derived from an EMBL/GenBank/DDBJ whole genome shotgun (WGS) entry which is preliminary data.</text>
</comment>
<feature type="signal peptide" evidence="2">
    <location>
        <begin position="1"/>
        <end position="16"/>
    </location>
</feature>
<dbReference type="InterPro" id="IPR011256">
    <property type="entry name" value="Reg_factor_effector_dom_sf"/>
</dbReference>
<dbReference type="Gene3D" id="3.20.80.10">
    <property type="entry name" value="Regulatory factor, effector binding domain"/>
    <property type="match status" value="1"/>
</dbReference>
<proteinExistence type="inferred from homology"/>
<dbReference type="PANTHER" id="PTHR11220">
    <property type="entry name" value="HEME-BINDING PROTEIN-RELATED"/>
    <property type="match status" value="1"/>
</dbReference>
<keyword evidence="2" id="KW-0732">Signal</keyword>
<organism evidence="3 4">
    <name type="scientific">Pinctada imbricata</name>
    <name type="common">Atlantic pearl-oyster</name>
    <name type="synonym">Pinctada martensii</name>
    <dbReference type="NCBI Taxonomy" id="66713"/>
    <lineage>
        <taxon>Eukaryota</taxon>
        <taxon>Metazoa</taxon>
        <taxon>Spiralia</taxon>
        <taxon>Lophotrochozoa</taxon>
        <taxon>Mollusca</taxon>
        <taxon>Bivalvia</taxon>
        <taxon>Autobranchia</taxon>
        <taxon>Pteriomorphia</taxon>
        <taxon>Pterioida</taxon>
        <taxon>Pterioidea</taxon>
        <taxon>Pteriidae</taxon>
        <taxon>Pinctada</taxon>
    </lineage>
</organism>
<evidence type="ECO:0000313" key="3">
    <source>
        <dbReference type="EMBL" id="KAK3097500.1"/>
    </source>
</evidence>
<keyword evidence="4" id="KW-1185">Reference proteome</keyword>
<comment type="similarity">
    <text evidence="1">Belongs to the HEBP family.</text>
</comment>
<protein>
    <recommendedName>
        <fullName evidence="5">Heme-binding protein 2</fullName>
    </recommendedName>
</protein>
<dbReference type="FunFam" id="3.20.80.10:FF:000002">
    <property type="entry name" value="Heme-binding protein 2"/>
    <property type="match status" value="1"/>
</dbReference>
<reference evidence="3" key="1">
    <citation type="submission" date="2019-08" db="EMBL/GenBank/DDBJ databases">
        <title>The improved chromosome-level genome for the pearl oyster Pinctada fucata martensii using PacBio sequencing and Hi-C.</title>
        <authorList>
            <person name="Zheng Z."/>
        </authorList>
    </citation>
    <scope>NUCLEOTIDE SEQUENCE</scope>
    <source>
        <strain evidence="3">ZZ-2019</strain>
        <tissue evidence="3">Adductor muscle</tissue>
    </source>
</reference>
<gene>
    <name evidence="3" type="ORF">FSP39_010229</name>
</gene>
<evidence type="ECO:0000313" key="4">
    <source>
        <dbReference type="Proteomes" id="UP001186944"/>
    </source>
</evidence>